<evidence type="ECO:0000256" key="1">
    <source>
        <dbReference type="ARBA" id="ARBA00023015"/>
    </source>
</evidence>
<gene>
    <name evidence="6" type="ORF">GFB49_18465</name>
</gene>
<keyword evidence="3" id="KW-0804">Transcription</keyword>
<comment type="caution">
    <text evidence="6">The sequence shown here is derived from an EMBL/GenBank/DDBJ whole genome shotgun (WGS) entry which is preliminary data.</text>
</comment>
<dbReference type="InterPro" id="IPR001647">
    <property type="entry name" value="HTH_TetR"/>
</dbReference>
<dbReference type="SUPFAM" id="SSF46689">
    <property type="entry name" value="Homeodomain-like"/>
    <property type="match status" value="1"/>
</dbReference>
<evidence type="ECO:0000313" key="7">
    <source>
        <dbReference type="Proteomes" id="UP000444174"/>
    </source>
</evidence>
<keyword evidence="2 4" id="KW-0238">DNA-binding</keyword>
<sequence>MARPREFDIDTALARALDVFWEKGYDDASLPDLLEGMKLTRGSLYKAFVDKKTLYLRVLEQYDEKAVNEAVSLLTAPGTDGWVRIQELFRAITDVVEQGDRRGCLLCSAAAGPAAIDPEIGAAVASALGRMHGGFCSAIEDSSHPQNAQSLAHLLVNQYVGHRIMARAGASLDMLRQSCAALEYLRAK</sequence>
<dbReference type="PROSITE" id="PS50977">
    <property type="entry name" value="HTH_TETR_2"/>
    <property type="match status" value="1"/>
</dbReference>
<dbReference type="Gene3D" id="1.10.357.10">
    <property type="entry name" value="Tetracycline Repressor, domain 2"/>
    <property type="match status" value="1"/>
</dbReference>
<name>A0A843YM09_9RHOB</name>
<feature type="DNA-binding region" description="H-T-H motif" evidence="4">
    <location>
        <begin position="29"/>
        <end position="48"/>
    </location>
</feature>
<proteinExistence type="predicted"/>
<dbReference type="InterPro" id="IPR009057">
    <property type="entry name" value="Homeodomain-like_sf"/>
</dbReference>
<dbReference type="Proteomes" id="UP000444174">
    <property type="component" value="Unassembled WGS sequence"/>
</dbReference>
<dbReference type="InterPro" id="IPR023772">
    <property type="entry name" value="DNA-bd_HTH_TetR-type_CS"/>
</dbReference>
<dbReference type="GO" id="GO:0003677">
    <property type="term" value="F:DNA binding"/>
    <property type="evidence" value="ECO:0007669"/>
    <property type="project" value="UniProtKB-UniRule"/>
</dbReference>
<dbReference type="InterPro" id="IPR036271">
    <property type="entry name" value="Tet_transcr_reg_TetR-rel_C_sf"/>
</dbReference>
<organism evidence="6 7">
    <name type="scientific">Tritonibacter litoralis</name>
    <dbReference type="NCBI Taxonomy" id="2662264"/>
    <lineage>
        <taxon>Bacteria</taxon>
        <taxon>Pseudomonadati</taxon>
        <taxon>Pseudomonadota</taxon>
        <taxon>Alphaproteobacteria</taxon>
        <taxon>Rhodobacterales</taxon>
        <taxon>Paracoccaceae</taxon>
        <taxon>Tritonibacter</taxon>
    </lineage>
</organism>
<dbReference type="EMBL" id="WIBF01000015">
    <property type="protein sequence ID" value="MQQ10454.1"/>
    <property type="molecule type" value="Genomic_DNA"/>
</dbReference>
<evidence type="ECO:0000256" key="2">
    <source>
        <dbReference type="ARBA" id="ARBA00023125"/>
    </source>
</evidence>
<dbReference type="Pfam" id="PF00440">
    <property type="entry name" value="TetR_N"/>
    <property type="match status" value="1"/>
</dbReference>
<accession>A0A843YM09</accession>
<reference evidence="6 7" key="1">
    <citation type="submission" date="2019-10" db="EMBL/GenBank/DDBJ databases">
        <title>Epibacterium sp. nov., isolated from seawater.</title>
        <authorList>
            <person name="Zhang X."/>
            <person name="Li N."/>
        </authorList>
    </citation>
    <scope>NUCLEOTIDE SEQUENCE [LARGE SCALE GENOMIC DNA]</scope>
    <source>
        <strain evidence="6 7">SM1979</strain>
    </source>
</reference>
<evidence type="ECO:0000259" key="5">
    <source>
        <dbReference type="PROSITE" id="PS50977"/>
    </source>
</evidence>
<dbReference type="PROSITE" id="PS01081">
    <property type="entry name" value="HTH_TETR_1"/>
    <property type="match status" value="1"/>
</dbReference>
<keyword evidence="1" id="KW-0805">Transcription regulation</keyword>
<dbReference type="Gene3D" id="1.10.10.60">
    <property type="entry name" value="Homeodomain-like"/>
    <property type="match status" value="1"/>
</dbReference>
<feature type="domain" description="HTH tetR-type" evidence="5">
    <location>
        <begin position="6"/>
        <end position="66"/>
    </location>
</feature>
<evidence type="ECO:0000256" key="3">
    <source>
        <dbReference type="ARBA" id="ARBA00023163"/>
    </source>
</evidence>
<evidence type="ECO:0000313" key="6">
    <source>
        <dbReference type="EMBL" id="MQQ10454.1"/>
    </source>
</evidence>
<dbReference type="PANTHER" id="PTHR47506:SF10">
    <property type="entry name" value="TRANSCRIPTIONAL REGULATORY PROTEIN"/>
    <property type="match status" value="1"/>
</dbReference>
<dbReference type="PANTHER" id="PTHR47506">
    <property type="entry name" value="TRANSCRIPTIONAL REGULATORY PROTEIN"/>
    <property type="match status" value="1"/>
</dbReference>
<dbReference type="SUPFAM" id="SSF48498">
    <property type="entry name" value="Tetracyclin repressor-like, C-terminal domain"/>
    <property type="match status" value="1"/>
</dbReference>
<protein>
    <submittedName>
        <fullName evidence="6">TetR family transcriptional regulator</fullName>
    </submittedName>
</protein>
<keyword evidence="7" id="KW-1185">Reference proteome</keyword>
<dbReference type="RefSeq" id="WP_153217444.1">
    <property type="nucleotide sequence ID" value="NZ_WIBF01000015.1"/>
</dbReference>
<evidence type="ECO:0000256" key="4">
    <source>
        <dbReference type="PROSITE-ProRule" id="PRU00335"/>
    </source>
</evidence>
<dbReference type="AlphaFoldDB" id="A0A843YM09"/>